<dbReference type="Proteomes" id="UP000837857">
    <property type="component" value="Chromosome 10"/>
</dbReference>
<dbReference type="EMBL" id="OW152822">
    <property type="protein sequence ID" value="CAH2036926.1"/>
    <property type="molecule type" value="Genomic_DNA"/>
</dbReference>
<gene>
    <name evidence="2" type="ORF">IPOD504_LOCUS938</name>
</gene>
<evidence type="ECO:0000313" key="2">
    <source>
        <dbReference type="EMBL" id="CAH2036926.1"/>
    </source>
</evidence>
<reference evidence="2" key="1">
    <citation type="submission" date="2022-03" db="EMBL/GenBank/DDBJ databases">
        <authorList>
            <person name="Martin H S."/>
        </authorList>
    </citation>
    <scope>NUCLEOTIDE SEQUENCE</scope>
</reference>
<evidence type="ECO:0000256" key="1">
    <source>
        <dbReference type="SAM" id="MobiDB-lite"/>
    </source>
</evidence>
<sequence length="114" mass="12417">MSKSEYVGASRATKCRVSARGGLSAPSTVSRESSARIHKLHGQRIRLGVGRKAAGVTRVKATNGMRFSVYRRADLCDALRRKLKYAAPVLSAGSSAAPAPDRIRFEIRNAVRKY</sequence>
<evidence type="ECO:0000313" key="3">
    <source>
        <dbReference type="Proteomes" id="UP000837857"/>
    </source>
</evidence>
<feature type="region of interest" description="Disordered" evidence="1">
    <location>
        <begin position="18"/>
        <end position="37"/>
    </location>
</feature>
<proteinExistence type="predicted"/>
<protein>
    <submittedName>
        <fullName evidence="2">Uncharacterized protein</fullName>
    </submittedName>
</protein>
<keyword evidence="3" id="KW-1185">Reference proteome</keyword>
<accession>A0ABN8HRX7</accession>
<feature type="non-terminal residue" evidence="2">
    <location>
        <position position="114"/>
    </location>
</feature>
<organism evidence="2 3">
    <name type="scientific">Iphiclides podalirius</name>
    <name type="common">scarce swallowtail</name>
    <dbReference type="NCBI Taxonomy" id="110791"/>
    <lineage>
        <taxon>Eukaryota</taxon>
        <taxon>Metazoa</taxon>
        <taxon>Ecdysozoa</taxon>
        <taxon>Arthropoda</taxon>
        <taxon>Hexapoda</taxon>
        <taxon>Insecta</taxon>
        <taxon>Pterygota</taxon>
        <taxon>Neoptera</taxon>
        <taxon>Endopterygota</taxon>
        <taxon>Lepidoptera</taxon>
        <taxon>Glossata</taxon>
        <taxon>Ditrysia</taxon>
        <taxon>Papilionoidea</taxon>
        <taxon>Papilionidae</taxon>
        <taxon>Papilioninae</taxon>
        <taxon>Iphiclides</taxon>
    </lineage>
</organism>
<name>A0ABN8HRX7_9NEOP</name>